<accession>A0A4V3AT95</accession>
<evidence type="ECO:0000313" key="4">
    <source>
        <dbReference type="Proteomes" id="UP001178888"/>
    </source>
</evidence>
<comment type="caution">
    <text evidence="2">The sequence shown here is derived from an EMBL/GenBank/DDBJ whole genome shotgun (WGS) entry which is preliminary data.</text>
</comment>
<reference evidence="2 3" key="1">
    <citation type="submission" date="2019-03" db="EMBL/GenBank/DDBJ databases">
        <title>Bacillus niacini sp. nov. a Nicotinate-Metabolizing Mesophile Isolated from Soil.</title>
        <authorList>
            <person name="Zhang G."/>
        </authorList>
    </citation>
    <scope>NUCLEOTIDE SEQUENCE [LARGE SCALE GENOMIC DNA]</scope>
    <source>
        <strain evidence="2 3">WN066</strain>
    </source>
</reference>
<dbReference type="InterPro" id="IPR036390">
    <property type="entry name" value="WH_DNA-bd_sf"/>
</dbReference>
<name>A0A4V3AT95_9BACI</name>
<evidence type="ECO:0000313" key="2">
    <source>
        <dbReference type="EMBL" id="TDK58882.1"/>
    </source>
</evidence>
<dbReference type="InterPro" id="IPR036388">
    <property type="entry name" value="WH-like_DNA-bd_sf"/>
</dbReference>
<dbReference type="Proteomes" id="UP001178888">
    <property type="component" value="Unassembled WGS sequence"/>
</dbReference>
<dbReference type="Proteomes" id="UP000295132">
    <property type="component" value="Unassembled WGS sequence"/>
</dbReference>
<proteinExistence type="predicted"/>
<dbReference type="Pfam" id="PF13730">
    <property type="entry name" value="HTH_36"/>
    <property type="match status" value="1"/>
</dbReference>
<protein>
    <submittedName>
        <fullName evidence="2">Helix-turn-helix domain-containing protein</fullName>
    </submittedName>
</protein>
<dbReference type="AlphaFoldDB" id="A0A4V3AT95"/>
<dbReference type="EMBL" id="JAVGVR010000001">
    <property type="protein sequence ID" value="MDQ6599239.1"/>
    <property type="molecule type" value="Genomic_DNA"/>
</dbReference>
<reference evidence="1" key="2">
    <citation type="submission" date="2023-08" db="EMBL/GenBank/DDBJ databases">
        <title>Nitrogen cycling bacteria in agricultural field soils.</title>
        <authorList>
            <person name="Jang J."/>
        </authorList>
    </citation>
    <scope>NUCLEOTIDE SEQUENCE</scope>
    <source>
        <strain evidence="1">PS3-36</strain>
    </source>
</reference>
<organism evidence="2 3">
    <name type="scientific">Bacillus salipaludis</name>
    <dbReference type="NCBI Taxonomy" id="2547811"/>
    <lineage>
        <taxon>Bacteria</taxon>
        <taxon>Bacillati</taxon>
        <taxon>Bacillota</taxon>
        <taxon>Bacilli</taxon>
        <taxon>Bacillales</taxon>
        <taxon>Bacillaceae</taxon>
        <taxon>Bacillus</taxon>
    </lineage>
</organism>
<sequence>MTSNKMMLATAQALSTRTDYDFKSMIETINEYFDFGTQEYNAFLYIAGLSELCQGVSFPSQSKIAEKLGVDRTRANKIVAQLVEKGLLIVVKVEGIRNNFYIIPTIVELMSKVSDMIQAITSKTKETIKKTAEKVQKIAQEVAEKDSNVIGV</sequence>
<dbReference type="Gene3D" id="1.10.10.10">
    <property type="entry name" value="Winged helix-like DNA-binding domain superfamily/Winged helix DNA-binding domain"/>
    <property type="match status" value="1"/>
</dbReference>
<dbReference type="EMBL" id="SMYO01000011">
    <property type="protein sequence ID" value="TDK58882.1"/>
    <property type="molecule type" value="Genomic_DNA"/>
</dbReference>
<evidence type="ECO:0000313" key="1">
    <source>
        <dbReference type="EMBL" id="MDQ6599239.1"/>
    </source>
</evidence>
<keyword evidence="4" id="KW-1185">Reference proteome</keyword>
<dbReference type="RefSeq" id="WP_133337972.1">
    <property type="nucleotide sequence ID" value="NZ_JAVGVR010000001.1"/>
</dbReference>
<dbReference type="SUPFAM" id="SSF46785">
    <property type="entry name" value="Winged helix' DNA-binding domain"/>
    <property type="match status" value="1"/>
</dbReference>
<evidence type="ECO:0000313" key="3">
    <source>
        <dbReference type="Proteomes" id="UP000295132"/>
    </source>
</evidence>
<gene>
    <name evidence="2" type="ORF">E2K98_21990</name>
    <name evidence="1" type="ORF">RCG21_23375</name>
</gene>